<dbReference type="InterPro" id="IPR056135">
    <property type="entry name" value="DUF7718"/>
</dbReference>
<dbReference type="Proteomes" id="UP001596547">
    <property type="component" value="Unassembled WGS sequence"/>
</dbReference>
<name>A0ABD6A9I0_9EURY</name>
<feature type="domain" description="DUF7718" evidence="1">
    <location>
        <begin position="13"/>
        <end position="117"/>
    </location>
</feature>
<evidence type="ECO:0000313" key="2">
    <source>
        <dbReference type="EMBL" id="MFC7316820.1"/>
    </source>
</evidence>
<protein>
    <recommendedName>
        <fullName evidence="1">DUF7718 domain-containing protein</fullName>
    </recommendedName>
</protein>
<comment type="caution">
    <text evidence="2">The sequence shown here is derived from an EMBL/GenBank/DDBJ whole genome shotgun (WGS) entry which is preliminary data.</text>
</comment>
<sequence>MTEYEQEWTTERGLPPCCRLRVAMTKRRGTPVRFVVQLEYWHAGRWLEVARSDHDVDGPTYRNVEVVGLHLDLYHPEKGQVAKRTLSRPLPAKEAMGRAERYLRANAQNYVTRFERWL</sequence>
<gene>
    <name evidence="2" type="ORF">ACFQPE_08440</name>
</gene>
<evidence type="ECO:0000259" key="1">
    <source>
        <dbReference type="Pfam" id="PF24839"/>
    </source>
</evidence>
<evidence type="ECO:0000313" key="3">
    <source>
        <dbReference type="Proteomes" id="UP001596547"/>
    </source>
</evidence>
<proteinExistence type="predicted"/>
<dbReference type="GeneID" id="79316528"/>
<dbReference type="AlphaFoldDB" id="A0ABD6A9I0"/>
<keyword evidence="3" id="KW-1185">Reference proteome</keyword>
<accession>A0ABD6A9I0</accession>
<dbReference type="Pfam" id="PF24839">
    <property type="entry name" value="DUF7718"/>
    <property type="match status" value="1"/>
</dbReference>
<dbReference type="RefSeq" id="WP_276303917.1">
    <property type="nucleotide sequence ID" value="NZ_CP119992.1"/>
</dbReference>
<organism evidence="2 3">
    <name type="scientific">Halomarina halobia</name>
    <dbReference type="NCBI Taxonomy" id="3033386"/>
    <lineage>
        <taxon>Archaea</taxon>
        <taxon>Methanobacteriati</taxon>
        <taxon>Methanobacteriota</taxon>
        <taxon>Stenosarchaea group</taxon>
        <taxon>Halobacteria</taxon>
        <taxon>Halobacteriales</taxon>
        <taxon>Natronomonadaceae</taxon>
        <taxon>Halomarina</taxon>
    </lineage>
</organism>
<reference evidence="2 3" key="1">
    <citation type="journal article" date="2019" name="Int. J. Syst. Evol. Microbiol.">
        <title>The Global Catalogue of Microorganisms (GCM) 10K type strain sequencing project: providing services to taxonomists for standard genome sequencing and annotation.</title>
        <authorList>
            <consortium name="The Broad Institute Genomics Platform"/>
            <consortium name="The Broad Institute Genome Sequencing Center for Infectious Disease"/>
            <person name="Wu L."/>
            <person name="Ma J."/>
        </authorList>
    </citation>
    <scope>NUCLEOTIDE SEQUENCE [LARGE SCALE GENOMIC DNA]</scope>
    <source>
        <strain evidence="2 3">PSR21</strain>
    </source>
</reference>
<dbReference type="EMBL" id="JBHTBF010000002">
    <property type="protein sequence ID" value="MFC7316820.1"/>
    <property type="molecule type" value="Genomic_DNA"/>
</dbReference>